<proteinExistence type="inferred from homology"/>
<dbReference type="AlphaFoldDB" id="A0A1L5YB48"/>
<dbReference type="EMBL" id="KY124271">
    <property type="protein sequence ID" value="AQX44684.1"/>
    <property type="molecule type" value="Genomic_DNA"/>
</dbReference>
<dbReference type="PROSITE" id="PS00527">
    <property type="entry name" value="RIBOSOMAL_S14"/>
    <property type="match status" value="1"/>
</dbReference>
<dbReference type="PANTHER" id="PTHR19836">
    <property type="entry name" value="30S RIBOSOMAL PROTEIN S14"/>
    <property type="match status" value="1"/>
</dbReference>
<dbReference type="Pfam" id="PF00253">
    <property type="entry name" value="Ribosomal_S14"/>
    <property type="match status" value="1"/>
</dbReference>
<keyword evidence="8" id="KW-1185">Reference proteome</keyword>
<keyword evidence="5" id="KW-0934">Plastid</keyword>
<accession>A0A1L5YB48</accession>
<dbReference type="GO" id="GO:0015935">
    <property type="term" value="C:small ribosomal subunit"/>
    <property type="evidence" value="ECO:0007669"/>
    <property type="project" value="TreeGrafter"/>
</dbReference>
<evidence type="ECO:0000313" key="6">
    <source>
        <dbReference type="EMBL" id="AQX44684.1"/>
    </source>
</evidence>
<dbReference type="PANTHER" id="PTHR19836:SF19">
    <property type="entry name" value="SMALL RIBOSOMAL SUBUNIT PROTEIN US14M"/>
    <property type="match status" value="1"/>
</dbReference>
<reference evidence="7 8" key="2">
    <citation type="submission" date="2019-06" db="EMBL/GenBank/DDBJ databases">
        <title>A hidden player of endosymbiotic evolution: DNA virus triggered massive gene transfer.</title>
        <authorList>
            <person name="Matsuo M."/>
            <person name="Katahata A."/>
            <person name="Tachikawa M."/>
            <person name="Minakuchi Y."/>
            <person name="Noguchi H."/>
            <person name="Toyoda A."/>
            <person name="Fujiyama A."/>
            <person name="Suzuki Y."/>
            <person name="Satoh S."/>
            <person name="Nakayama T."/>
            <person name="Kamikawa R."/>
            <person name="Nomura M."/>
            <person name="Inagaki Y."/>
            <person name="Ishida K."/>
            <person name="Obokata J."/>
        </authorList>
    </citation>
    <scope>NUCLEOTIDE SEQUENCE [LARGE SCALE GENOMIC DNA]</scope>
    <source>
        <strain evidence="7 8">MYN1</strain>
    </source>
</reference>
<dbReference type="Gene3D" id="1.10.287.1480">
    <property type="match status" value="1"/>
</dbReference>
<dbReference type="FunFam" id="1.10.287.1480:FF:000001">
    <property type="entry name" value="30S ribosomal protein S14"/>
    <property type="match status" value="1"/>
</dbReference>
<dbReference type="Proteomes" id="UP000503178">
    <property type="component" value="Chromatophore Pltd"/>
</dbReference>
<keyword evidence="3" id="KW-0687">Ribonucleoprotein</keyword>
<dbReference type="NCBIfam" id="NF006477">
    <property type="entry name" value="PRK08881.1"/>
    <property type="match status" value="1"/>
</dbReference>
<evidence type="ECO:0000313" key="8">
    <source>
        <dbReference type="Proteomes" id="UP000503178"/>
    </source>
</evidence>
<keyword evidence="2 5" id="KW-0689">Ribosomal protein</keyword>
<dbReference type="EMBL" id="KX897545">
    <property type="protein sequence ID" value="APP87917.1"/>
    <property type="molecule type" value="Genomic_DNA"/>
</dbReference>
<dbReference type="EMBL" id="LC490351">
    <property type="protein sequence ID" value="BBL85891.1"/>
    <property type="molecule type" value="Genomic_DNA"/>
</dbReference>
<sequence length="100" mass="11639">MAKKSMIARDVKRKKMVERFAAKRSALKTAFESANDPMERLEIHRKIQALPRNSAPNRIRNRCWATGKPRGTYRDFGLCRNQLRERAHKGELPGVMKSSW</sequence>
<reference evidence="5" key="1">
    <citation type="journal article" date="2017" name="Protist">
        <title>Diversity of the Photosynthetic Paulinella Species, with the Description of Paulinella micropora sp. nov. and the Chromatophore Genome Sequence for strain KR01.</title>
        <authorList>
            <person name="Lhee D."/>
            <person name="Yang E.C."/>
            <person name="Kim J.I."/>
            <person name="Nakayama T."/>
            <person name="Zuccarello G."/>
            <person name="Andersen R.A."/>
            <person name="Yoon H.S."/>
        </authorList>
    </citation>
    <scope>NUCLEOTIDE SEQUENCE</scope>
    <source>
        <strain evidence="6">FK01</strain>
        <strain evidence="5">KR01</strain>
    </source>
</reference>
<dbReference type="InterPro" id="IPR001209">
    <property type="entry name" value="Ribosomal_uS14"/>
</dbReference>
<dbReference type="SUPFAM" id="SSF57716">
    <property type="entry name" value="Glucocorticoid receptor-like (DNA-binding domain)"/>
    <property type="match status" value="1"/>
</dbReference>
<dbReference type="GO" id="GO:0006412">
    <property type="term" value="P:translation"/>
    <property type="evidence" value="ECO:0007669"/>
    <property type="project" value="InterPro"/>
</dbReference>
<dbReference type="InterPro" id="IPR018271">
    <property type="entry name" value="Ribosomal_uS14_CS"/>
</dbReference>
<dbReference type="GO" id="GO:0005737">
    <property type="term" value="C:cytoplasm"/>
    <property type="evidence" value="ECO:0007669"/>
    <property type="project" value="UniProtKB-ARBA"/>
</dbReference>
<name>A0A1L5YB48_9EUKA</name>
<evidence type="ECO:0000256" key="4">
    <source>
        <dbReference type="ARBA" id="ARBA00035247"/>
    </source>
</evidence>
<dbReference type="InterPro" id="IPR023036">
    <property type="entry name" value="Ribosomal_uS14_bac/plastid"/>
</dbReference>
<organism evidence="5">
    <name type="scientific">Paulinella micropora</name>
    <dbReference type="NCBI Taxonomy" id="1928728"/>
    <lineage>
        <taxon>Eukaryota</taxon>
        <taxon>Sar</taxon>
        <taxon>Rhizaria</taxon>
        <taxon>Cercozoa</taxon>
        <taxon>Imbricatea</taxon>
        <taxon>Silicofilosea</taxon>
        <taxon>Euglyphida</taxon>
        <taxon>Paulinellidae</taxon>
        <taxon>Paulinella</taxon>
    </lineage>
</organism>
<protein>
    <recommendedName>
        <fullName evidence="4">Small ribosomal subunit protein uS14c</fullName>
    </recommendedName>
</protein>
<gene>
    <name evidence="5" type="primary">rps14</name>
    <name evidence="7" type="synonym">MYN1_Chr_78</name>
    <name evidence="5" type="ORF">PCKR_116</name>
    <name evidence="6" type="ORF">PFK_116</name>
    <name evidence="7" type="ORF">PMYN1_Chma79</name>
</gene>
<comment type="similarity">
    <text evidence="1">Belongs to the universal ribosomal protein uS14 family.</text>
</comment>
<evidence type="ECO:0000256" key="1">
    <source>
        <dbReference type="ARBA" id="ARBA00009083"/>
    </source>
</evidence>
<geneLocation type="plastid" evidence="5"/>
<evidence type="ECO:0000256" key="3">
    <source>
        <dbReference type="ARBA" id="ARBA00023274"/>
    </source>
</evidence>
<dbReference type="HAMAP" id="MF_00537">
    <property type="entry name" value="Ribosomal_uS14_1"/>
    <property type="match status" value="1"/>
</dbReference>
<evidence type="ECO:0000256" key="2">
    <source>
        <dbReference type="ARBA" id="ARBA00022980"/>
    </source>
</evidence>
<evidence type="ECO:0000313" key="5">
    <source>
        <dbReference type="EMBL" id="APP87917.1"/>
    </source>
</evidence>
<dbReference type="GO" id="GO:0003735">
    <property type="term" value="F:structural constituent of ribosome"/>
    <property type="evidence" value="ECO:0007669"/>
    <property type="project" value="InterPro"/>
</dbReference>
<evidence type="ECO:0000313" key="7">
    <source>
        <dbReference type="EMBL" id="BBL85891.1"/>
    </source>
</evidence>